<accession>A0A0V8QDH1</accession>
<name>A0A0V8QDH1_9FIRM</name>
<gene>
    <name evidence="1" type="ORF">ASU35_12290</name>
</gene>
<dbReference type="AlphaFoldDB" id="A0A0V8QDH1"/>
<dbReference type="Proteomes" id="UP000054874">
    <property type="component" value="Unassembled WGS sequence"/>
</dbReference>
<evidence type="ECO:0000313" key="1">
    <source>
        <dbReference type="EMBL" id="KSV58583.1"/>
    </source>
</evidence>
<dbReference type="EMBL" id="LNAM01000166">
    <property type="protein sequence ID" value="KSV58583.1"/>
    <property type="molecule type" value="Genomic_DNA"/>
</dbReference>
<proteinExistence type="predicted"/>
<organism evidence="1 2">
    <name type="scientific">Acetivibrio ethanolgignens</name>
    <dbReference type="NCBI Taxonomy" id="290052"/>
    <lineage>
        <taxon>Bacteria</taxon>
        <taxon>Bacillati</taxon>
        <taxon>Bacillota</taxon>
        <taxon>Clostridia</taxon>
        <taxon>Eubacteriales</taxon>
        <taxon>Oscillospiraceae</taxon>
        <taxon>Acetivibrio</taxon>
    </lineage>
</organism>
<evidence type="ECO:0000313" key="2">
    <source>
        <dbReference type="Proteomes" id="UP000054874"/>
    </source>
</evidence>
<reference evidence="1 2" key="1">
    <citation type="submission" date="2015-11" db="EMBL/GenBank/DDBJ databases">
        <title>Butyribacter intestini gen. nov., sp. nov., a butyric acid-producing bacterium of the family Lachnospiraceae isolated from the human faeces.</title>
        <authorList>
            <person name="Zou Y."/>
            <person name="Xue W."/>
            <person name="Luo G."/>
            <person name="Lv M."/>
        </authorList>
    </citation>
    <scope>NUCLEOTIDE SEQUENCE [LARGE SCALE GENOMIC DNA]</scope>
    <source>
        <strain evidence="1 2">ACET-33324</strain>
    </source>
</reference>
<comment type="caution">
    <text evidence="1">The sequence shown here is derived from an EMBL/GenBank/DDBJ whole genome shotgun (WGS) entry which is preliminary data.</text>
</comment>
<sequence>MEDRRMKCNQCGKELKIENGILKEDCLQVKKEWGYFSRKDLQIDEICLCESCYDKWIAGFVLPVKKKKQTEAV</sequence>
<dbReference type="STRING" id="290052.ASU35_12290"/>
<protein>
    <submittedName>
        <fullName evidence="1">Uncharacterized protein</fullName>
    </submittedName>
</protein>
<keyword evidence="2" id="KW-1185">Reference proteome</keyword>